<sequence>MSPRAERLAEAQSRETDSPVRPTTRRPPVIPYITQRMGEEAAPDNLVLLPSRGGVRGRERYRLFYADEEARLDRDLRQVLWARVSFNPYDQRQHPTGDPEWKLMHPFRQRMAMEALRCQICMASATTPLGTVFLAGAHDYERTEPPLLTNQPPVCPKHIRTATSLCAHLRTDPVVFLATSAPLYGVLGTLYGLVDGQVQVVTQPKAPLPYGHPNLPTFLASQLVRRMARFRVLTVPQVLRVLAELPG</sequence>
<keyword evidence="2" id="KW-0614">Plasmid</keyword>
<evidence type="ECO:0000313" key="2">
    <source>
        <dbReference type="EMBL" id="WLQ62037.1"/>
    </source>
</evidence>
<protein>
    <submittedName>
        <fullName evidence="2">Uncharacterized protein</fullName>
    </submittedName>
</protein>
<feature type="region of interest" description="Disordered" evidence="1">
    <location>
        <begin position="1"/>
        <end position="28"/>
    </location>
</feature>
<proteinExistence type="predicted"/>
<dbReference type="EMBL" id="CP120989">
    <property type="protein sequence ID" value="WLQ62037.1"/>
    <property type="molecule type" value="Genomic_DNA"/>
</dbReference>
<dbReference type="RefSeq" id="WP_306106391.1">
    <property type="nucleotide sequence ID" value="NZ_CP120989.1"/>
</dbReference>
<reference evidence="2 3" key="1">
    <citation type="submission" date="2023-03" db="EMBL/GenBank/DDBJ databases">
        <title>Isolation and description of six Streptomyces strains from soil environments, able to metabolize different microbial glucans.</title>
        <authorList>
            <person name="Widen T."/>
            <person name="Larsbrink J."/>
        </authorList>
    </citation>
    <scope>NUCLEOTIDE SEQUENCE [LARGE SCALE GENOMIC DNA]</scope>
    <source>
        <strain evidence="2 3">Alt2</strain>
        <plasmid evidence="2 3">unnamed1</plasmid>
    </source>
</reference>
<gene>
    <name evidence="2" type="ORF">P8A19_41935</name>
</gene>
<keyword evidence="3" id="KW-1185">Reference proteome</keyword>
<evidence type="ECO:0000256" key="1">
    <source>
        <dbReference type="SAM" id="MobiDB-lite"/>
    </source>
</evidence>
<evidence type="ECO:0000313" key="3">
    <source>
        <dbReference type="Proteomes" id="UP001235744"/>
    </source>
</evidence>
<dbReference type="Proteomes" id="UP001235744">
    <property type="component" value="Plasmid unnamed1"/>
</dbReference>
<feature type="compositionally biased region" description="Basic and acidic residues" evidence="1">
    <location>
        <begin position="1"/>
        <end position="18"/>
    </location>
</feature>
<organism evidence="2 3">
    <name type="scientific">Streptomyces poriferorum</name>
    <dbReference type="NCBI Taxonomy" id="2798799"/>
    <lineage>
        <taxon>Bacteria</taxon>
        <taxon>Bacillati</taxon>
        <taxon>Actinomycetota</taxon>
        <taxon>Actinomycetes</taxon>
        <taxon>Kitasatosporales</taxon>
        <taxon>Streptomycetaceae</taxon>
        <taxon>Streptomyces</taxon>
    </lineage>
</organism>
<geneLocation type="plasmid" evidence="2 3">
    <name>unnamed1</name>
</geneLocation>
<name>A0ABY9J7D7_9ACTN</name>
<accession>A0ABY9J7D7</accession>